<dbReference type="OrthoDB" id="185373at2759"/>
<evidence type="ECO:0000256" key="2">
    <source>
        <dbReference type="ARBA" id="ARBA00022737"/>
    </source>
</evidence>
<dbReference type="OMA" id="CEWAYLL"/>
<dbReference type="EMBL" id="HG739085">
    <property type="protein sequence ID" value="CDO97704.1"/>
    <property type="molecule type" value="Genomic_DNA"/>
</dbReference>
<feature type="repeat" description="PPR" evidence="3">
    <location>
        <begin position="305"/>
        <end position="339"/>
    </location>
</feature>
<dbReference type="Gramene" id="CDO97704">
    <property type="protein sequence ID" value="CDO97704"/>
    <property type="gene ID" value="GSCOC_T00015121001"/>
</dbReference>
<dbReference type="AlphaFoldDB" id="A0A068TP72"/>
<evidence type="ECO:0000313" key="5">
    <source>
        <dbReference type="Proteomes" id="UP000295252"/>
    </source>
</evidence>
<dbReference type="PhylomeDB" id="A0A068TP72"/>
<dbReference type="PROSITE" id="PS51375">
    <property type="entry name" value="PPR"/>
    <property type="match status" value="7"/>
</dbReference>
<evidence type="ECO:0000256" key="3">
    <source>
        <dbReference type="PROSITE-ProRule" id="PRU00708"/>
    </source>
</evidence>
<feature type="repeat" description="PPR" evidence="3">
    <location>
        <begin position="166"/>
        <end position="200"/>
    </location>
</feature>
<dbReference type="Pfam" id="PF01535">
    <property type="entry name" value="PPR"/>
    <property type="match status" value="2"/>
</dbReference>
<keyword evidence="5" id="KW-1185">Reference proteome</keyword>
<dbReference type="InParanoid" id="A0A068TP72"/>
<keyword evidence="2" id="KW-0677">Repeat</keyword>
<name>A0A068TP72_COFCA</name>
<evidence type="ECO:0000256" key="1">
    <source>
        <dbReference type="ARBA" id="ARBA00007626"/>
    </source>
</evidence>
<dbReference type="InterPro" id="IPR011990">
    <property type="entry name" value="TPR-like_helical_dom_sf"/>
</dbReference>
<feature type="repeat" description="PPR" evidence="3">
    <location>
        <begin position="235"/>
        <end position="269"/>
    </location>
</feature>
<comment type="similarity">
    <text evidence="1">Belongs to the PPR family. P subfamily.</text>
</comment>
<dbReference type="PANTHER" id="PTHR47447:SF28">
    <property type="entry name" value="PENTACOTRIPEPTIDE-REPEAT REGION OF PRORP DOMAIN-CONTAINING PROTEIN"/>
    <property type="match status" value="1"/>
</dbReference>
<dbReference type="Proteomes" id="UP000295252">
    <property type="component" value="Chromosome IV"/>
</dbReference>
<feature type="repeat" description="PPR" evidence="3">
    <location>
        <begin position="340"/>
        <end position="375"/>
    </location>
</feature>
<accession>A0A068TP72</accession>
<reference evidence="5" key="1">
    <citation type="journal article" date="2014" name="Science">
        <title>The coffee genome provides insight into the convergent evolution of caffeine biosynthesis.</title>
        <authorList>
            <person name="Denoeud F."/>
            <person name="Carretero-Paulet L."/>
            <person name="Dereeper A."/>
            <person name="Droc G."/>
            <person name="Guyot R."/>
            <person name="Pietrella M."/>
            <person name="Zheng C."/>
            <person name="Alberti A."/>
            <person name="Anthony F."/>
            <person name="Aprea G."/>
            <person name="Aury J.M."/>
            <person name="Bento P."/>
            <person name="Bernard M."/>
            <person name="Bocs S."/>
            <person name="Campa C."/>
            <person name="Cenci A."/>
            <person name="Combes M.C."/>
            <person name="Crouzillat D."/>
            <person name="Da Silva C."/>
            <person name="Daddiego L."/>
            <person name="De Bellis F."/>
            <person name="Dussert S."/>
            <person name="Garsmeur O."/>
            <person name="Gayraud T."/>
            <person name="Guignon V."/>
            <person name="Jahn K."/>
            <person name="Jamilloux V."/>
            <person name="Joet T."/>
            <person name="Labadie K."/>
            <person name="Lan T."/>
            <person name="Leclercq J."/>
            <person name="Lepelley M."/>
            <person name="Leroy T."/>
            <person name="Li L.T."/>
            <person name="Librado P."/>
            <person name="Lopez L."/>
            <person name="Munoz A."/>
            <person name="Noel B."/>
            <person name="Pallavicini A."/>
            <person name="Perrotta G."/>
            <person name="Poncet V."/>
            <person name="Pot D."/>
            <person name="Priyono X."/>
            <person name="Rigoreau M."/>
            <person name="Rouard M."/>
            <person name="Rozas J."/>
            <person name="Tranchant-Dubreuil C."/>
            <person name="VanBuren R."/>
            <person name="Zhang Q."/>
            <person name="Andrade A.C."/>
            <person name="Argout X."/>
            <person name="Bertrand B."/>
            <person name="de Kochko A."/>
            <person name="Graziosi G."/>
            <person name="Henry R.J."/>
            <person name="Jayarama X."/>
            <person name="Ming R."/>
            <person name="Nagai C."/>
            <person name="Rounsley S."/>
            <person name="Sankoff D."/>
            <person name="Giuliano G."/>
            <person name="Albert V.A."/>
            <person name="Wincker P."/>
            <person name="Lashermes P."/>
        </authorList>
    </citation>
    <scope>NUCLEOTIDE SEQUENCE [LARGE SCALE GENOMIC DNA]</scope>
    <source>
        <strain evidence="5">cv. DH200-94</strain>
    </source>
</reference>
<evidence type="ECO:0008006" key="6">
    <source>
        <dbReference type="Google" id="ProtNLM"/>
    </source>
</evidence>
<dbReference type="Pfam" id="PF13041">
    <property type="entry name" value="PPR_2"/>
    <property type="match status" value="3"/>
</dbReference>
<dbReference type="InterPro" id="IPR002885">
    <property type="entry name" value="PPR_rpt"/>
</dbReference>
<evidence type="ECO:0000313" key="4">
    <source>
        <dbReference type="EMBL" id="CDO97704.1"/>
    </source>
</evidence>
<sequence length="517" mass="60111">MSSTISRKNILLATVNQATSHVIFRNYLCCFSAFCSHSLVRQYHFIRERDFDQGQECIDLKRDFDFHLLMHKINGVNSEDEVFQVLMQDPACDATKITDELINRLLHRLKDDWKSALGVFRWAELHRGYKPLPNLYDKVVDTLGRMKQMEKMCAFVDEMNMAHLVSLSTIAKVMRRFAGAGEWEDAVRIFDELEKFGLQKNTESMNLLFDTLCKEKKVGQAREIFLKLKSHIPPDAHTFNIFIHGWCKINRVEEAHWTIEEMKGHGFRPTVISYSTIIQFYCHQFNFSRVYELLDEMKDQKCTPNVVTFTTIMHSLTKSGALEESLRIIDRMKSVGCKADTLFYNAFLYTLGRAGRISDAIHVFKVEMPQMGVAPSTSTYNTMISMLCQQEREELALEFLRDMEKSTYCKPEVQTYFPLLKACFKGGNKDDRLSMLLDEMSSKHHLSFDLSTYALLVHGLCKVNKPEEAYNYFTKMIAQDITPRYVTCRLLLDELRQNKKHDAATRVEDFMKKMKSS</sequence>
<dbReference type="PANTHER" id="PTHR47447">
    <property type="entry name" value="OS03G0856100 PROTEIN"/>
    <property type="match status" value="1"/>
</dbReference>
<dbReference type="FunCoup" id="A0A068TP72">
    <property type="interactions" value="1447"/>
</dbReference>
<gene>
    <name evidence="4" type="ORF">GSCOC_T00015121001</name>
</gene>
<protein>
    <recommendedName>
        <fullName evidence="6">Pentacotripeptide-repeat region of PRORP domain-containing protein</fullName>
    </recommendedName>
</protein>
<dbReference type="NCBIfam" id="TIGR00756">
    <property type="entry name" value="PPR"/>
    <property type="match status" value="7"/>
</dbReference>
<organism evidence="4 5">
    <name type="scientific">Coffea canephora</name>
    <name type="common">Robusta coffee</name>
    <dbReference type="NCBI Taxonomy" id="49390"/>
    <lineage>
        <taxon>Eukaryota</taxon>
        <taxon>Viridiplantae</taxon>
        <taxon>Streptophyta</taxon>
        <taxon>Embryophyta</taxon>
        <taxon>Tracheophyta</taxon>
        <taxon>Spermatophyta</taxon>
        <taxon>Magnoliopsida</taxon>
        <taxon>eudicotyledons</taxon>
        <taxon>Gunneridae</taxon>
        <taxon>Pentapetalae</taxon>
        <taxon>asterids</taxon>
        <taxon>lamiids</taxon>
        <taxon>Gentianales</taxon>
        <taxon>Rubiaceae</taxon>
        <taxon>Ixoroideae</taxon>
        <taxon>Gardenieae complex</taxon>
        <taxon>Bertiereae - Coffeeae clade</taxon>
        <taxon>Coffeeae</taxon>
        <taxon>Coffea</taxon>
    </lineage>
</organism>
<feature type="repeat" description="PPR" evidence="3">
    <location>
        <begin position="449"/>
        <end position="483"/>
    </location>
</feature>
<dbReference type="Gene3D" id="1.25.40.10">
    <property type="entry name" value="Tetratricopeptide repeat domain"/>
    <property type="match status" value="4"/>
</dbReference>
<proteinExistence type="inferred from homology"/>
<feature type="repeat" description="PPR" evidence="3">
    <location>
        <begin position="270"/>
        <end position="304"/>
    </location>
</feature>
<feature type="repeat" description="PPR" evidence="3">
    <location>
        <begin position="376"/>
        <end position="410"/>
    </location>
</feature>